<organism evidence="1 2">
    <name type="scientific">Xylaria bambusicola</name>
    <dbReference type="NCBI Taxonomy" id="326684"/>
    <lineage>
        <taxon>Eukaryota</taxon>
        <taxon>Fungi</taxon>
        <taxon>Dikarya</taxon>
        <taxon>Ascomycota</taxon>
        <taxon>Pezizomycotina</taxon>
        <taxon>Sordariomycetes</taxon>
        <taxon>Xylariomycetidae</taxon>
        <taxon>Xylariales</taxon>
        <taxon>Xylariaceae</taxon>
        <taxon>Xylaria</taxon>
    </lineage>
</organism>
<evidence type="ECO:0000313" key="2">
    <source>
        <dbReference type="Proteomes" id="UP001305414"/>
    </source>
</evidence>
<dbReference type="Proteomes" id="UP001305414">
    <property type="component" value="Unassembled WGS sequence"/>
</dbReference>
<name>A0AAN7ZES5_9PEZI</name>
<gene>
    <name evidence="1" type="ORF">RRF57_012470</name>
</gene>
<accession>A0AAN7ZES5</accession>
<comment type="caution">
    <text evidence="1">The sequence shown here is derived from an EMBL/GenBank/DDBJ whole genome shotgun (WGS) entry which is preliminary data.</text>
</comment>
<proteinExistence type="predicted"/>
<keyword evidence="2" id="KW-1185">Reference proteome</keyword>
<sequence>MAGSEDILNVDSGLAGIVERIGENVEHEFAVRVRVHMTMGLFIQVSMQFGSIDEVSIVSKATVTRMLTKMINAVFKENLRRIPIGKEVRSADTYQIP</sequence>
<reference evidence="1 2" key="1">
    <citation type="submission" date="2023-10" db="EMBL/GenBank/DDBJ databases">
        <title>Draft genome sequence of Xylaria bambusicola isolate GMP-LS, the root and basal stem rot pathogen of sugarcane in Indonesia.</title>
        <authorList>
            <person name="Selvaraj P."/>
            <person name="Muralishankar V."/>
            <person name="Muruganantham S."/>
            <person name="Sp S."/>
            <person name="Haryani S."/>
            <person name="Lau K.J.X."/>
            <person name="Naqvi N.I."/>
        </authorList>
    </citation>
    <scope>NUCLEOTIDE SEQUENCE [LARGE SCALE GENOMIC DNA]</scope>
    <source>
        <strain evidence="1">GMP-LS</strain>
    </source>
</reference>
<evidence type="ECO:0000313" key="1">
    <source>
        <dbReference type="EMBL" id="KAK5636758.1"/>
    </source>
</evidence>
<dbReference type="AlphaFoldDB" id="A0AAN7ZES5"/>
<protein>
    <submittedName>
        <fullName evidence="1">Uncharacterized protein</fullName>
    </submittedName>
</protein>
<dbReference type="EMBL" id="JAWHQM010000077">
    <property type="protein sequence ID" value="KAK5636758.1"/>
    <property type="molecule type" value="Genomic_DNA"/>
</dbReference>